<dbReference type="InParanoid" id="A0A482XC26"/>
<dbReference type="Gene3D" id="3.50.30.30">
    <property type="match status" value="1"/>
</dbReference>
<dbReference type="EMBL" id="QKKF02013937">
    <property type="protein sequence ID" value="RZF42841.1"/>
    <property type="molecule type" value="Genomic_DNA"/>
</dbReference>
<dbReference type="PANTHER" id="PTHR10404:SF77">
    <property type="entry name" value="GLUTAMATE CARBOXYPEPTIDASE 2 HOMOLOG"/>
    <property type="match status" value="1"/>
</dbReference>
<reference evidence="4 5" key="1">
    <citation type="journal article" date="2017" name="Gigascience">
        <title>Genome sequence of the small brown planthopper, Laodelphax striatellus.</title>
        <authorList>
            <person name="Zhu J."/>
            <person name="Jiang F."/>
            <person name="Wang X."/>
            <person name="Yang P."/>
            <person name="Bao Y."/>
            <person name="Zhao W."/>
            <person name="Wang W."/>
            <person name="Lu H."/>
            <person name="Wang Q."/>
            <person name="Cui N."/>
            <person name="Li J."/>
            <person name="Chen X."/>
            <person name="Luo L."/>
            <person name="Yu J."/>
            <person name="Kang L."/>
            <person name="Cui F."/>
        </authorList>
    </citation>
    <scope>NUCLEOTIDE SEQUENCE [LARGE SCALE GENOMIC DNA]</scope>
    <source>
        <strain evidence="4">Lst14</strain>
    </source>
</reference>
<keyword evidence="5" id="KW-1185">Reference proteome</keyword>
<dbReference type="PANTHER" id="PTHR10404">
    <property type="entry name" value="N-ACETYLATED-ALPHA-LINKED ACIDIC DIPEPTIDASE"/>
    <property type="match status" value="1"/>
</dbReference>
<evidence type="ECO:0000256" key="1">
    <source>
        <dbReference type="ARBA" id="ARBA00005634"/>
    </source>
</evidence>
<dbReference type="STRING" id="195883.A0A482XC26"/>
<gene>
    <name evidence="4" type="ORF">LSTR_LSTR003665</name>
</gene>
<accession>A0A482XC26</accession>
<dbReference type="GO" id="GO:0004180">
    <property type="term" value="F:carboxypeptidase activity"/>
    <property type="evidence" value="ECO:0007669"/>
    <property type="project" value="TreeGrafter"/>
</dbReference>
<dbReference type="Gene3D" id="1.20.930.40">
    <property type="entry name" value="Transferrin receptor-like, dimerisation domain"/>
    <property type="match status" value="1"/>
</dbReference>
<keyword evidence="2" id="KW-1133">Transmembrane helix</keyword>
<feature type="transmembrane region" description="Helical" evidence="2">
    <location>
        <begin position="20"/>
        <end position="42"/>
    </location>
</feature>
<dbReference type="InterPro" id="IPR036757">
    <property type="entry name" value="TFR-like_dimer_dom_sf"/>
</dbReference>
<dbReference type="InterPro" id="IPR039373">
    <property type="entry name" value="Peptidase_M28B"/>
</dbReference>
<dbReference type="Pfam" id="PF04253">
    <property type="entry name" value="TFR_dimer"/>
    <property type="match status" value="1"/>
</dbReference>
<keyword evidence="2" id="KW-0812">Transmembrane</keyword>
<dbReference type="InterPro" id="IPR007365">
    <property type="entry name" value="TFR-like_dimer_dom"/>
</dbReference>
<proteinExistence type="inferred from homology"/>
<evidence type="ECO:0000313" key="5">
    <source>
        <dbReference type="Proteomes" id="UP000291343"/>
    </source>
</evidence>
<name>A0A482XC26_LAOST</name>
<dbReference type="InterPro" id="IPR046450">
    <property type="entry name" value="PA_dom_sf"/>
</dbReference>
<dbReference type="SMR" id="A0A482XC26"/>
<dbReference type="OrthoDB" id="5841748at2759"/>
<dbReference type="SUPFAM" id="SSF52025">
    <property type="entry name" value="PA domain"/>
    <property type="match status" value="1"/>
</dbReference>
<dbReference type="Gene3D" id="3.40.630.10">
    <property type="entry name" value="Zn peptidases"/>
    <property type="match status" value="1"/>
</dbReference>
<dbReference type="SUPFAM" id="SSF53187">
    <property type="entry name" value="Zn-dependent exopeptidases"/>
    <property type="match status" value="1"/>
</dbReference>
<comment type="similarity">
    <text evidence="1">Belongs to the peptidase M28 family. M28B subfamily.</text>
</comment>
<protein>
    <recommendedName>
        <fullName evidence="3">Transferrin receptor-like dimerisation domain-containing protein</fullName>
    </recommendedName>
</protein>
<keyword evidence="2" id="KW-0472">Membrane</keyword>
<evidence type="ECO:0000313" key="4">
    <source>
        <dbReference type="EMBL" id="RZF42841.1"/>
    </source>
</evidence>
<sequence length="712" mass="80031">MQHVLSFPPQERYSAGEVVTKRLCCSFLLTIAFIALVLGYLLGRYSPNKQIRSSVGAYKAEVAKRIRYHNDAAEFLENRIFAERILQYHQELTSQERHDQNGSVNYYQALKLKQHFEDNGFDVTTSPLPVSVILTYYEKNAPNQVSVLDSVAKKAKVTATSLPMSVSLRDNLQRDSTSVSKITEAGLVYANYGSTSDFLYLTSMNVSVLNNVVLMRIKYMTTVFDVISRAIKAGASAVLLFSDPLHTENDIQFLSPALLGRLHATFSGKINSNECFPVHVIRASDAEKIINQMISDYPSPSFWRGKLASNYSIGPGFTDKNLKLQIVTSVVNVKHTFYNVISGIRGREEPDRYVILGSNREMLMETDADHLGSTAAMMELTRVFGQLRSTKGWIPRRSVLFCSWGLQGDGHFNSEIWAQQYASLLKERAVAYVSMETAVTGDEHLKVQVVPLLEKAVRDASALVPNPNRKEILSGHKTVLDSWIRYSKTKYNTSLQFESVKGEGDYQMFLHEQGIPSLNFGYIGSKVYEDRNFTVHRAVTELWSLLVWTLSDSSVLPFRVTDYALFLQRSIDSIRFTHTKTILENNITLDALQKAINAFLSVAESFDSELKEIDQTNLLKLRIANDKLVHLEKTLVCSSQYARHKVLWTGASDYTGFGQLHIELEELTSIGDVTEVIQHISVLANCLHSASLLLQDSLMAVTSSDSVFINRT</sequence>
<organism evidence="4 5">
    <name type="scientific">Laodelphax striatellus</name>
    <name type="common">Small brown planthopper</name>
    <name type="synonym">Delphax striatella</name>
    <dbReference type="NCBI Taxonomy" id="195883"/>
    <lineage>
        <taxon>Eukaryota</taxon>
        <taxon>Metazoa</taxon>
        <taxon>Ecdysozoa</taxon>
        <taxon>Arthropoda</taxon>
        <taxon>Hexapoda</taxon>
        <taxon>Insecta</taxon>
        <taxon>Pterygota</taxon>
        <taxon>Neoptera</taxon>
        <taxon>Paraneoptera</taxon>
        <taxon>Hemiptera</taxon>
        <taxon>Auchenorrhyncha</taxon>
        <taxon>Fulgoroidea</taxon>
        <taxon>Delphacidae</taxon>
        <taxon>Criomorphinae</taxon>
        <taxon>Laodelphax</taxon>
    </lineage>
</organism>
<evidence type="ECO:0000259" key="3">
    <source>
        <dbReference type="Pfam" id="PF04253"/>
    </source>
</evidence>
<feature type="domain" description="Transferrin receptor-like dimerisation" evidence="3">
    <location>
        <begin position="587"/>
        <end position="694"/>
    </location>
</feature>
<comment type="caution">
    <text evidence="4">The sequence shown here is derived from an EMBL/GenBank/DDBJ whole genome shotgun (WGS) entry which is preliminary data.</text>
</comment>
<dbReference type="SUPFAM" id="SSF47672">
    <property type="entry name" value="Transferrin receptor-like dimerisation domain"/>
    <property type="match status" value="1"/>
</dbReference>
<dbReference type="AlphaFoldDB" id="A0A482XC26"/>
<dbReference type="Proteomes" id="UP000291343">
    <property type="component" value="Unassembled WGS sequence"/>
</dbReference>
<dbReference type="FunFam" id="3.40.630.10:FF:000101">
    <property type="entry name" value="N-acetylated alpha-linked acidic dipeptidase like 1"/>
    <property type="match status" value="1"/>
</dbReference>
<evidence type="ECO:0000256" key="2">
    <source>
        <dbReference type="SAM" id="Phobius"/>
    </source>
</evidence>